<dbReference type="Gene3D" id="3.40.50.2300">
    <property type="match status" value="1"/>
</dbReference>
<dbReference type="InterPro" id="IPR001789">
    <property type="entry name" value="Sig_transdc_resp-reg_receiver"/>
</dbReference>
<evidence type="ECO:0000313" key="6">
    <source>
        <dbReference type="Proteomes" id="UP000252004"/>
    </source>
</evidence>
<dbReference type="GO" id="GO:0003677">
    <property type="term" value="F:DNA binding"/>
    <property type="evidence" value="ECO:0007669"/>
    <property type="project" value="UniProtKB-KW"/>
</dbReference>
<dbReference type="SMART" id="SM00421">
    <property type="entry name" value="HTH_LUXR"/>
    <property type="match status" value="1"/>
</dbReference>
<evidence type="ECO:0000313" key="5">
    <source>
        <dbReference type="EMBL" id="AXE23333.1"/>
    </source>
</evidence>
<dbReference type="InterPro" id="IPR011006">
    <property type="entry name" value="CheY-like_superfamily"/>
</dbReference>
<dbReference type="PRINTS" id="PR00038">
    <property type="entry name" value="HTHLUXR"/>
</dbReference>
<evidence type="ECO:0000259" key="4">
    <source>
        <dbReference type="PROSITE" id="PS50110"/>
    </source>
</evidence>
<organism evidence="5 6">
    <name type="scientific">Streptomyces globosus</name>
    <dbReference type="NCBI Taxonomy" id="68209"/>
    <lineage>
        <taxon>Bacteria</taxon>
        <taxon>Bacillati</taxon>
        <taxon>Actinomycetota</taxon>
        <taxon>Actinomycetes</taxon>
        <taxon>Kitasatosporales</taxon>
        <taxon>Streptomycetaceae</taxon>
        <taxon>Streptomyces</taxon>
    </lineage>
</organism>
<dbReference type="SUPFAM" id="SSF52172">
    <property type="entry name" value="CheY-like"/>
    <property type="match status" value="1"/>
</dbReference>
<gene>
    <name evidence="5" type="ORF">C0216_07555</name>
</gene>
<dbReference type="GO" id="GO:0006355">
    <property type="term" value="P:regulation of DNA-templated transcription"/>
    <property type="evidence" value="ECO:0007669"/>
    <property type="project" value="InterPro"/>
</dbReference>
<dbReference type="SUPFAM" id="SSF46894">
    <property type="entry name" value="C-terminal effector domain of the bipartite response regulators"/>
    <property type="match status" value="1"/>
</dbReference>
<keyword evidence="2" id="KW-0597">Phosphoprotein</keyword>
<dbReference type="InterPro" id="IPR000792">
    <property type="entry name" value="Tscrpt_reg_LuxR_C"/>
</dbReference>
<dbReference type="AlphaFoldDB" id="A0A344TXG2"/>
<proteinExistence type="predicted"/>
<dbReference type="Proteomes" id="UP000252004">
    <property type="component" value="Chromosome"/>
</dbReference>
<dbReference type="PANTHER" id="PTHR43214">
    <property type="entry name" value="TWO-COMPONENT RESPONSE REGULATOR"/>
    <property type="match status" value="1"/>
</dbReference>
<dbReference type="EMBL" id="CP030862">
    <property type="protein sequence ID" value="AXE23333.1"/>
    <property type="molecule type" value="Genomic_DNA"/>
</dbReference>
<keyword evidence="1 5" id="KW-0238">DNA-binding</keyword>
<evidence type="ECO:0000259" key="3">
    <source>
        <dbReference type="PROSITE" id="PS50043"/>
    </source>
</evidence>
<protein>
    <submittedName>
        <fullName evidence="5">DNA-binding response regulator</fullName>
    </submittedName>
</protein>
<name>A0A344TXG2_9ACTN</name>
<dbReference type="PANTHER" id="PTHR43214:SF42">
    <property type="entry name" value="TRANSCRIPTIONAL REGULATORY PROTEIN DESR"/>
    <property type="match status" value="1"/>
</dbReference>
<feature type="domain" description="Response regulatory" evidence="4">
    <location>
        <begin position="19"/>
        <end position="135"/>
    </location>
</feature>
<accession>A0A344TXG2</accession>
<dbReference type="Pfam" id="PF00196">
    <property type="entry name" value="GerE"/>
    <property type="match status" value="1"/>
</dbReference>
<keyword evidence="6" id="KW-1185">Reference proteome</keyword>
<dbReference type="KEGG" id="sgz:C0216_07555"/>
<dbReference type="SMART" id="SM00448">
    <property type="entry name" value="REC"/>
    <property type="match status" value="1"/>
</dbReference>
<evidence type="ECO:0000256" key="1">
    <source>
        <dbReference type="ARBA" id="ARBA00023125"/>
    </source>
</evidence>
<sequence length="218" mass="23534">MIQDAKIDRADGGLATVIRILLAEDMNMVRGALVALLEMEDDLEVVSELERGDKILAAALEVRPDIAVIDIDLPGLDGLSAAAQLHEHLPECRTLMLTSLGRPGTLRRALAAQVSGYILKDDSPKELASAIRRVVAGQRVIDSKLAVAAWNGLESPLTDRETEVLRMAAQGSEAAEIAGELHLSTGTVRNYLTTVVMKLKARNRVDAIRIARDAGWLV</sequence>
<dbReference type="GO" id="GO:0000160">
    <property type="term" value="P:phosphorelay signal transduction system"/>
    <property type="evidence" value="ECO:0007669"/>
    <property type="project" value="InterPro"/>
</dbReference>
<evidence type="ECO:0000256" key="2">
    <source>
        <dbReference type="PROSITE-ProRule" id="PRU00169"/>
    </source>
</evidence>
<dbReference type="OrthoDB" id="9808843at2"/>
<dbReference type="RefSeq" id="WP_114054515.1">
    <property type="nucleotide sequence ID" value="NZ_CP030862.1"/>
</dbReference>
<dbReference type="PROSITE" id="PS50110">
    <property type="entry name" value="RESPONSE_REGULATORY"/>
    <property type="match status" value="1"/>
</dbReference>
<dbReference type="CDD" id="cd06170">
    <property type="entry name" value="LuxR_C_like"/>
    <property type="match status" value="1"/>
</dbReference>
<dbReference type="PROSITE" id="PS50043">
    <property type="entry name" value="HTH_LUXR_2"/>
    <property type="match status" value="1"/>
</dbReference>
<dbReference type="Pfam" id="PF00072">
    <property type="entry name" value="Response_reg"/>
    <property type="match status" value="1"/>
</dbReference>
<reference evidence="5 6" key="1">
    <citation type="submission" date="2018-01" db="EMBL/GenBank/DDBJ databases">
        <title>Draft genome Sequence of streptomyces globosus LZH-48.</title>
        <authorList>
            <person name="Ran K."/>
            <person name="Li Z."/>
            <person name="Wei S."/>
            <person name="Dong R."/>
        </authorList>
    </citation>
    <scope>NUCLEOTIDE SEQUENCE [LARGE SCALE GENOMIC DNA]</scope>
    <source>
        <strain evidence="5 6">LZH-48</strain>
    </source>
</reference>
<feature type="modified residue" description="4-aspartylphosphate" evidence="2">
    <location>
        <position position="70"/>
    </location>
</feature>
<dbReference type="InterPro" id="IPR039420">
    <property type="entry name" value="WalR-like"/>
</dbReference>
<dbReference type="InterPro" id="IPR016032">
    <property type="entry name" value="Sig_transdc_resp-reg_C-effctor"/>
</dbReference>
<feature type="domain" description="HTH luxR-type" evidence="3">
    <location>
        <begin position="149"/>
        <end position="215"/>
    </location>
</feature>